<organism evidence="2 3">
    <name type="scientific">Cupriavidus pauculus</name>
    <dbReference type="NCBI Taxonomy" id="82633"/>
    <lineage>
        <taxon>Bacteria</taxon>
        <taxon>Pseudomonadati</taxon>
        <taxon>Pseudomonadota</taxon>
        <taxon>Betaproteobacteria</taxon>
        <taxon>Burkholderiales</taxon>
        <taxon>Burkholderiaceae</taxon>
        <taxon>Cupriavidus</taxon>
    </lineage>
</organism>
<accession>A0A2N5C1Z7</accession>
<name>A0A2N5C1Z7_9BURK</name>
<feature type="domain" description="Putative regulatory protein FmdB zinc ribbon" evidence="1">
    <location>
        <begin position="1"/>
        <end position="41"/>
    </location>
</feature>
<comment type="caution">
    <text evidence="2">The sequence shown here is derived from an EMBL/GenBank/DDBJ whole genome shotgun (WGS) entry which is preliminary data.</text>
</comment>
<reference evidence="2 3" key="1">
    <citation type="submission" date="2017-12" db="EMBL/GenBank/DDBJ databases">
        <title>Genome sequence of the active heterotrophic nitrifier-denitrifier, Cupriavidus pauculus UM1.</title>
        <authorList>
            <person name="Putonti C."/>
            <person name="Castignetti D."/>
        </authorList>
    </citation>
    <scope>NUCLEOTIDE SEQUENCE [LARGE SCALE GENOMIC DNA]</scope>
    <source>
        <strain evidence="2 3">UM1</strain>
    </source>
</reference>
<evidence type="ECO:0000313" key="3">
    <source>
        <dbReference type="Proteomes" id="UP000234341"/>
    </source>
</evidence>
<dbReference type="AlphaFoldDB" id="A0A2N5C1Z7"/>
<sequence>MPTYDYRCPTCGDFSELRPIARRDDPAVCPACGQSASRALVAAPGLAGGSTEGGGASHGASCACCGPVKLAGRASGGGWSR</sequence>
<dbReference type="Proteomes" id="UP000234341">
    <property type="component" value="Unassembled WGS sequence"/>
</dbReference>
<gene>
    <name evidence="2" type="ORF">CYJ10_33240</name>
</gene>
<evidence type="ECO:0000313" key="2">
    <source>
        <dbReference type="EMBL" id="PLP96244.1"/>
    </source>
</evidence>
<dbReference type="RefSeq" id="WP_101685692.1">
    <property type="nucleotide sequence ID" value="NZ_PJRP01000033.1"/>
</dbReference>
<dbReference type="STRING" id="82633.GCA_000974605_02963"/>
<protein>
    <submittedName>
        <fullName evidence="2">Zinc ribbon domain-containing protein</fullName>
    </submittedName>
</protein>
<dbReference type="NCBIfam" id="TIGR02605">
    <property type="entry name" value="CxxC_CxxC_SSSS"/>
    <property type="match status" value="1"/>
</dbReference>
<dbReference type="InterPro" id="IPR013429">
    <property type="entry name" value="Regulatory_FmdB_Zinc_ribbon"/>
</dbReference>
<dbReference type="OrthoDB" id="9813321at2"/>
<dbReference type="Pfam" id="PF09723">
    <property type="entry name" value="Zn_ribbon_8"/>
    <property type="match status" value="1"/>
</dbReference>
<proteinExistence type="predicted"/>
<dbReference type="SMART" id="SM00834">
    <property type="entry name" value="CxxC_CXXC_SSSS"/>
    <property type="match status" value="1"/>
</dbReference>
<dbReference type="EMBL" id="PJRP01000033">
    <property type="protein sequence ID" value="PLP96244.1"/>
    <property type="molecule type" value="Genomic_DNA"/>
</dbReference>
<evidence type="ECO:0000259" key="1">
    <source>
        <dbReference type="SMART" id="SM00834"/>
    </source>
</evidence>